<dbReference type="EMBL" id="BKCJ010121155">
    <property type="protein sequence ID" value="GEX64856.1"/>
    <property type="molecule type" value="Genomic_DNA"/>
</dbReference>
<protein>
    <submittedName>
        <fullName evidence="1">Uncharacterized protein</fullName>
    </submittedName>
</protein>
<organism evidence="1">
    <name type="scientific">Tanacetum cinerariifolium</name>
    <name type="common">Dalmatian daisy</name>
    <name type="synonym">Chrysanthemum cinerariifolium</name>
    <dbReference type="NCBI Taxonomy" id="118510"/>
    <lineage>
        <taxon>Eukaryota</taxon>
        <taxon>Viridiplantae</taxon>
        <taxon>Streptophyta</taxon>
        <taxon>Embryophyta</taxon>
        <taxon>Tracheophyta</taxon>
        <taxon>Spermatophyta</taxon>
        <taxon>Magnoliopsida</taxon>
        <taxon>eudicotyledons</taxon>
        <taxon>Gunneridae</taxon>
        <taxon>Pentapetalae</taxon>
        <taxon>asterids</taxon>
        <taxon>campanulids</taxon>
        <taxon>Asterales</taxon>
        <taxon>Asteraceae</taxon>
        <taxon>Asteroideae</taxon>
        <taxon>Anthemideae</taxon>
        <taxon>Anthemidinae</taxon>
        <taxon>Tanacetum</taxon>
    </lineage>
</organism>
<sequence length="146" mass="16021">MAMVVVRGGGMVVREGVWIIRLSLGSKCGALTNKCGALGELMREARRTWAKCGGFWLQRLRTEVASCNQSMSHSAHQAGQWAVRRCGGVNQEVSNTCVTPVVNHAAGTNDDGCSSVQIEGIQLRRSYYPPLDKKDEELKKEDNAQR</sequence>
<name>A0A699H918_TANCI</name>
<proteinExistence type="predicted"/>
<accession>A0A699H918</accession>
<comment type="caution">
    <text evidence="1">The sequence shown here is derived from an EMBL/GenBank/DDBJ whole genome shotgun (WGS) entry which is preliminary data.</text>
</comment>
<dbReference type="AlphaFoldDB" id="A0A699H918"/>
<gene>
    <name evidence="1" type="ORF">Tci_336831</name>
</gene>
<evidence type="ECO:0000313" key="1">
    <source>
        <dbReference type="EMBL" id="GEX64856.1"/>
    </source>
</evidence>
<reference evidence="1" key="1">
    <citation type="journal article" date="2019" name="Sci. Rep.">
        <title>Draft genome of Tanacetum cinerariifolium, the natural source of mosquito coil.</title>
        <authorList>
            <person name="Yamashiro T."/>
            <person name="Shiraishi A."/>
            <person name="Satake H."/>
            <person name="Nakayama K."/>
        </authorList>
    </citation>
    <scope>NUCLEOTIDE SEQUENCE</scope>
</reference>